<dbReference type="OrthoDB" id="5945995at2"/>
<evidence type="ECO:0000256" key="1">
    <source>
        <dbReference type="SAM" id="SignalP"/>
    </source>
</evidence>
<proteinExistence type="predicted"/>
<dbReference type="Proteomes" id="UP000008209">
    <property type="component" value="Chromosome"/>
</dbReference>
<reference evidence="2 3" key="1">
    <citation type="submission" date="2011-01" db="EMBL/GenBank/DDBJ databases">
        <title>Complete sequence of Shewanella putrefaciens 200.</title>
        <authorList>
            <consortium name="US DOE Joint Genome Institute"/>
            <person name="Lucas S."/>
            <person name="Copeland A."/>
            <person name="Lapidus A."/>
            <person name="Cheng J.-F."/>
            <person name="Bruce D."/>
            <person name="Goodwin L."/>
            <person name="Pitluck S."/>
            <person name="Munk A.C."/>
            <person name="Detter J.C."/>
            <person name="Han C."/>
            <person name="Tapia R."/>
            <person name="Land M."/>
            <person name="Hauser L."/>
            <person name="Chang Y.-J."/>
            <person name="Jeffries C."/>
            <person name="Kyrpides N."/>
            <person name="Ivanova N."/>
            <person name="Mikhailova N."/>
            <person name="Kolker E."/>
            <person name="Lawrence C."/>
            <person name="McCue L.A."/>
            <person name="DiChristina T."/>
            <person name="Nealson K."/>
            <person name="Fredrickson J.K."/>
            <person name="Woyke T."/>
        </authorList>
    </citation>
    <scope>NUCLEOTIDE SEQUENCE [LARGE SCALE GENOMIC DNA]</scope>
    <source>
        <strain evidence="2 3">200</strain>
    </source>
</reference>
<accession>E6XSE5</accession>
<dbReference type="Gene3D" id="1.10.530.10">
    <property type="match status" value="1"/>
</dbReference>
<feature type="chain" id="PRO_5003213421" evidence="1">
    <location>
        <begin position="20"/>
        <end position="179"/>
    </location>
</feature>
<keyword evidence="1" id="KW-0732">Signal</keyword>
<gene>
    <name evidence="2" type="ordered locus">Sput200_3779</name>
</gene>
<name>E6XSE5_SHEP2</name>
<dbReference type="AlphaFoldDB" id="E6XSE5"/>
<protein>
    <submittedName>
        <fullName evidence="2">Lytic transglycosylase catalytic</fullName>
    </submittedName>
</protein>
<evidence type="ECO:0000313" key="2">
    <source>
        <dbReference type="EMBL" id="ADV56153.1"/>
    </source>
</evidence>
<organism evidence="2 3">
    <name type="scientific">Shewanella putrefaciens (strain 200)</name>
    <dbReference type="NCBI Taxonomy" id="399804"/>
    <lineage>
        <taxon>Bacteria</taxon>
        <taxon>Pseudomonadati</taxon>
        <taxon>Pseudomonadota</taxon>
        <taxon>Gammaproteobacteria</taxon>
        <taxon>Alteromonadales</taxon>
        <taxon>Shewanellaceae</taxon>
        <taxon>Shewanella</taxon>
    </lineage>
</organism>
<sequence precursor="true">MFKHLITALVLSLSFNSEAAATIPSGFVRIGASCGVPPVALYAVALTETETGLRNGDSSVWPHSINWNGRSYHFKNRKDTYIFAQNLIAQGHTLFDVGIMQVNWRWHKDRVSSLWELTDTETNIRTACEIMGEGYQARRNWVSAAGYYHAPNNATNANKYMKKFNAKLNRLLKQQDLSK</sequence>
<dbReference type="EMBL" id="CP002457">
    <property type="protein sequence ID" value="ADV56153.1"/>
    <property type="molecule type" value="Genomic_DNA"/>
</dbReference>
<dbReference type="SUPFAM" id="SSF53955">
    <property type="entry name" value="Lysozyme-like"/>
    <property type="match status" value="1"/>
</dbReference>
<dbReference type="HOGENOM" id="CLU_063182_2_0_6"/>
<dbReference type="KEGG" id="shp:Sput200_3779"/>
<evidence type="ECO:0000313" key="3">
    <source>
        <dbReference type="Proteomes" id="UP000008209"/>
    </source>
</evidence>
<dbReference type="InterPro" id="IPR023346">
    <property type="entry name" value="Lysozyme-like_dom_sf"/>
</dbReference>
<feature type="signal peptide" evidence="1">
    <location>
        <begin position="1"/>
        <end position="19"/>
    </location>
</feature>